<keyword evidence="3" id="KW-1185">Reference proteome</keyword>
<keyword evidence="1" id="KW-0812">Transmembrane</keyword>
<keyword evidence="1" id="KW-0472">Membrane</keyword>
<feature type="transmembrane region" description="Helical" evidence="1">
    <location>
        <begin position="493"/>
        <end position="517"/>
    </location>
</feature>
<gene>
    <name evidence="2" type="ORF">H6F44_06455</name>
</gene>
<evidence type="ECO:0000313" key="3">
    <source>
        <dbReference type="Proteomes" id="UP000631421"/>
    </source>
</evidence>
<name>A0A926Z5N0_9CYAN</name>
<protein>
    <submittedName>
        <fullName evidence="2">Uncharacterized protein</fullName>
    </submittedName>
</protein>
<dbReference type="EMBL" id="JACJPY010000013">
    <property type="protein sequence ID" value="MBD2149767.1"/>
    <property type="molecule type" value="Genomic_DNA"/>
</dbReference>
<evidence type="ECO:0000313" key="2">
    <source>
        <dbReference type="EMBL" id="MBD2149767.1"/>
    </source>
</evidence>
<accession>A0A926Z5N0</accession>
<keyword evidence="1" id="KW-1133">Transmembrane helix</keyword>
<proteinExistence type="predicted"/>
<organism evidence="2 3">
    <name type="scientific">Pseudanabaena cinerea FACHB-1277</name>
    <dbReference type="NCBI Taxonomy" id="2949581"/>
    <lineage>
        <taxon>Bacteria</taxon>
        <taxon>Bacillati</taxon>
        <taxon>Cyanobacteriota</taxon>
        <taxon>Cyanophyceae</taxon>
        <taxon>Pseudanabaenales</taxon>
        <taxon>Pseudanabaenaceae</taxon>
        <taxon>Pseudanabaena</taxon>
        <taxon>Pseudanabaena cinerea</taxon>
    </lineage>
</organism>
<dbReference type="Proteomes" id="UP000631421">
    <property type="component" value="Unassembled WGS sequence"/>
</dbReference>
<comment type="caution">
    <text evidence="2">The sequence shown here is derived from an EMBL/GenBank/DDBJ whole genome shotgun (WGS) entry which is preliminary data.</text>
</comment>
<evidence type="ECO:0000256" key="1">
    <source>
        <dbReference type="SAM" id="Phobius"/>
    </source>
</evidence>
<reference evidence="2" key="2">
    <citation type="submission" date="2020-08" db="EMBL/GenBank/DDBJ databases">
        <authorList>
            <person name="Chen M."/>
            <person name="Teng W."/>
            <person name="Zhao L."/>
            <person name="Hu C."/>
            <person name="Zhou Y."/>
            <person name="Han B."/>
            <person name="Song L."/>
            <person name="Shu W."/>
        </authorList>
    </citation>
    <scope>NUCLEOTIDE SEQUENCE</scope>
    <source>
        <strain evidence="2">FACHB-1277</strain>
    </source>
</reference>
<sequence>MDSKFSRRSFCMNFLFATTSLLSKDLLFPAPANANESLKEKSFATRQTIGKHLVFIPYTVARQGGTQVINLYSGKPYSLSITNHFQDGRSIKIRGASEQGSDLEFEIHTLYDSETRIADQIYKEIENAQFIESTSKTKCKLVYQDIEDGKFVEDIEALELLDYVVSSSKLDQNISQRYQLASNNSRLVGIIQAIDAALATSNFTGKTKNLLMATFELVKASQPIPDFNILTQLDSIVLSSNLSDSIKQSYVLGSAVSGASTVDYLIVDKIGNDKRLSSEQKKQYLEVYQEVRDGKPSTDATTLNQLDSYILSDDNLSANARLIYQEARHQASVQGKDLIEQISQLKSKISDFKNVTQTAKENASNLLPQTTKLLSEIGVKAGTGISIGSLSGAAATNATLAWLGGGSVASGGFGMLGGLTVVTGGSALVGAAGIISLALFSQMDQEDQKNLGVAVGGGTIAGASAMLVAWTAASTFGIAETLSGAAAASATMAALGGVSVMTGGTALIASGTAYLIWSFLKSNKKRDQGYLEQLEARIYTLTEEPKLESLAGFITQNIQKKYFDEKHFTAPDLPLDKLSNVLKSWVEIESGEKVVALIDTSFFNDAKEGVIFTDQRVIWKRPLDSSHSLSYDDLNDTFNQRIGTLLIQESSRHNLDDLIKLSDALPNQQEHQKFTLMLEEIVGKYVSLYNSN</sequence>
<dbReference type="RefSeq" id="WP_190350178.1">
    <property type="nucleotide sequence ID" value="NZ_JACJPY010000013.1"/>
</dbReference>
<dbReference type="AlphaFoldDB" id="A0A926Z5N0"/>
<reference evidence="2" key="1">
    <citation type="journal article" date="2015" name="ISME J.">
        <title>Draft Genome Sequence of Streptomyces incarnatus NRRL8089, which Produces the Nucleoside Antibiotic Sinefungin.</title>
        <authorList>
            <person name="Oshima K."/>
            <person name="Hattori M."/>
            <person name="Shimizu H."/>
            <person name="Fukuda K."/>
            <person name="Nemoto M."/>
            <person name="Inagaki K."/>
            <person name="Tamura T."/>
        </authorList>
    </citation>
    <scope>NUCLEOTIDE SEQUENCE</scope>
    <source>
        <strain evidence="2">FACHB-1277</strain>
    </source>
</reference>
<feature type="transmembrane region" description="Helical" evidence="1">
    <location>
        <begin position="451"/>
        <end position="473"/>
    </location>
</feature>
<feature type="transmembrane region" description="Helical" evidence="1">
    <location>
        <begin position="413"/>
        <end position="439"/>
    </location>
</feature>